<evidence type="ECO:0000313" key="2">
    <source>
        <dbReference type="Proteomes" id="UP000311919"/>
    </source>
</evidence>
<proteinExistence type="predicted"/>
<keyword evidence="2" id="KW-1185">Reference proteome</keyword>
<reference evidence="1 2" key="1">
    <citation type="submission" date="2019-03" db="EMBL/GenBank/DDBJ databases">
        <title>An improved genome assembly of the fluke Schistosoma japonicum.</title>
        <authorList>
            <person name="Hu W."/>
            <person name="Luo F."/>
            <person name="Yin M."/>
            <person name="Mo X."/>
            <person name="Sun C."/>
            <person name="Wu Q."/>
            <person name="Zhu B."/>
            <person name="Xiang M."/>
            <person name="Wang J."/>
            <person name="Wang Y."/>
            <person name="Zhang T."/>
            <person name="Xu B."/>
            <person name="Zheng H."/>
            <person name="Feng Z."/>
        </authorList>
    </citation>
    <scope>NUCLEOTIDE SEQUENCE [LARGE SCALE GENOMIC DNA]</scope>
    <source>
        <strain evidence="1">HuSjv2</strain>
        <tissue evidence="1">Worms</tissue>
    </source>
</reference>
<evidence type="ECO:0000313" key="1">
    <source>
        <dbReference type="EMBL" id="TNN21421.1"/>
    </source>
</evidence>
<dbReference type="Proteomes" id="UP000311919">
    <property type="component" value="Unassembled WGS sequence"/>
</dbReference>
<organism evidence="1 2">
    <name type="scientific">Schistosoma japonicum</name>
    <name type="common">Blood fluke</name>
    <dbReference type="NCBI Taxonomy" id="6182"/>
    <lineage>
        <taxon>Eukaryota</taxon>
        <taxon>Metazoa</taxon>
        <taxon>Spiralia</taxon>
        <taxon>Lophotrochozoa</taxon>
        <taxon>Platyhelminthes</taxon>
        <taxon>Trematoda</taxon>
        <taxon>Digenea</taxon>
        <taxon>Strigeidida</taxon>
        <taxon>Schistosomatoidea</taxon>
        <taxon>Schistosomatidae</taxon>
        <taxon>Schistosoma</taxon>
    </lineage>
</organism>
<accession>A0A4Z2DXZ2</accession>
<protein>
    <submittedName>
        <fullName evidence="1">Uncharacterized protein</fullName>
    </submittedName>
</protein>
<gene>
    <name evidence="1" type="ORF">EWB00_004670</name>
</gene>
<dbReference type="EMBL" id="SKCS01000003">
    <property type="protein sequence ID" value="TNN21421.1"/>
    <property type="molecule type" value="Genomic_DNA"/>
</dbReference>
<dbReference type="AlphaFoldDB" id="A0A4Z2DXZ2"/>
<comment type="caution">
    <text evidence="1">The sequence shown here is derived from an EMBL/GenBank/DDBJ whole genome shotgun (WGS) entry which is preliminary data.</text>
</comment>
<name>A0A4Z2DXZ2_SCHJA</name>
<sequence length="101" mass="11482">MLPISSRDKFNEGTKLISYFTEMICCTEKHRDGDYTNAGLNPKSFQFISRKPSYFTPENPNICMLFSVISQVKRSLVDTQSNPPFAYFDTGSQSALLVKKL</sequence>